<proteinExistence type="inferred from homology"/>
<gene>
    <name evidence="11" type="ORF">SBA5_160010</name>
</gene>
<dbReference type="InterPro" id="IPR017853">
    <property type="entry name" value="GH"/>
</dbReference>
<evidence type="ECO:0000259" key="10">
    <source>
        <dbReference type="SMART" id="SM00813"/>
    </source>
</evidence>
<dbReference type="SMART" id="SM00813">
    <property type="entry name" value="Alpha-L-AF_C"/>
    <property type="match status" value="1"/>
</dbReference>
<comment type="subunit">
    <text evidence="3">Homohexamer; trimer of dimers.</text>
</comment>
<evidence type="ECO:0000256" key="5">
    <source>
        <dbReference type="ARBA" id="ARBA00022801"/>
    </source>
</evidence>
<feature type="domain" description="Alpha-L-arabinofuranosidase C-terminal" evidence="10">
    <location>
        <begin position="516"/>
        <end position="711"/>
    </location>
</feature>
<evidence type="ECO:0000313" key="11">
    <source>
        <dbReference type="EMBL" id="SPE18526.1"/>
    </source>
</evidence>
<dbReference type="GO" id="GO:0046556">
    <property type="term" value="F:alpha-L-arabinofuranosidase activity"/>
    <property type="evidence" value="ECO:0007669"/>
    <property type="project" value="UniProtKB-EC"/>
</dbReference>
<evidence type="ECO:0000256" key="6">
    <source>
        <dbReference type="ARBA" id="ARBA00023277"/>
    </source>
</evidence>
<dbReference type="PANTHER" id="PTHR43576">
    <property type="entry name" value="ALPHA-L-ARABINOFURANOSIDASE C-RELATED"/>
    <property type="match status" value="1"/>
</dbReference>
<dbReference type="EC" id="3.2.1.55" evidence="4"/>
<evidence type="ECO:0000256" key="7">
    <source>
        <dbReference type="ARBA" id="ARBA00023295"/>
    </source>
</evidence>
<dbReference type="Gene3D" id="2.60.40.1180">
    <property type="entry name" value="Golgi alpha-mannosidase II"/>
    <property type="match status" value="1"/>
</dbReference>
<evidence type="ECO:0000256" key="9">
    <source>
        <dbReference type="SAM" id="SignalP"/>
    </source>
</evidence>
<dbReference type="GO" id="GO:0000272">
    <property type="term" value="P:polysaccharide catabolic process"/>
    <property type="evidence" value="ECO:0007669"/>
    <property type="project" value="TreeGrafter"/>
</dbReference>
<evidence type="ECO:0000256" key="1">
    <source>
        <dbReference type="ARBA" id="ARBA00001462"/>
    </source>
</evidence>
<evidence type="ECO:0000256" key="8">
    <source>
        <dbReference type="SAM" id="MobiDB-lite"/>
    </source>
</evidence>
<name>A0A2N9L5D8_9BACT</name>
<dbReference type="Proteomes" id="UP000239735">
    <property type="component" value="Unassembled WGS sequence"/>
</dbReference>
<accession>A0A2N9L5D8</accession>
<protein>
    <recommendedName>
        <fullName evidence="4">non-reducing end alpha-L-arabinofuranosidase</fullName>
        <ecNumber evidence="4">3.2.1.55</ecNumber>
    </recommendedName>
</protein>
<keyword evidence="6" id="KW-0119">Carbohydrate metabolism</keyword>
<dbReference type="Gene3D" id="3.20.20.80">
    <property type="entry name" value="Glycosidases"/>
    <property type="match status" value="1"/>
</dbReference>
<evidence type="ECO:0000256" key="4">
    <source>
        <dbReference type="ARBA" id="ARBA00012670"/>
    </source>
</evidence>
<feature type="compositionally biased region" description="Polar residues" evidence="8">
    <location>
        <begin position="616"/>
        <end position="625"/>
    </location>
</feature>
<dbReference type="GO" id="GO:0046373">
    <property type="term" value="P:L-arabinose metabolic process"/>
    <property type="evidence" value="ECO:0007669"/>
    <property type="project" value="InterPro"/>
</dbReference>
<feature type="region of interest" description="Disordered" evidence="8">
    <location>
        <begin position="604"/>
        <end position="628"/>
    </location>
</feature>
<keyword evidence="7" id="KW-0326">Glycosidase</keyword>
<evidence type="ECO:0000256" key="3">
    <source>
        <dbReference type="ARBA" id="ARBA00011165"/>
    </source>
</evidence>
<feature type="signal peptide" evidence="9">
    <location>
        <begin position="1"/>
        <end position="23"/>
    </location>
</feature>
<dbReference type="EMBL" id="OKRB01000068">
    <property type="protein sequence ID" value="SPE18526.1"/>
    <property type="molecule type" value="Genomic_DNA"/>
</dbReference>
<dbReference type="InterPro" id="IPR010720">
    <property type="entry name" value="Alpha-L-AF_C"/>
</dbReference>
<dbReference type="Pfam" id="PF22848">
    <property type="entry name" value="ASD1_dom"/>
    <property type="match status" value="1"/>
</dbReference>
<evidence type="ECO:0000256" key="2">
    <source>
        <dbReference type="ARBA" id="ARBA00007186"/>
    </source>
</evidence>
<keyword evidence="5" id="KW-0378">Hydrolase</keyword>
<organism evidence="11 12">
    <name type="scientific">Candidatus Sulfuritelmatomonas gaucii</name>
    <dbReference type="NCBI Taxonomy" id="2043161"/>
    <lineage>
        <taxon>Bacteria</taxon>
        <taxon>Pseudomonadati</taxon>
        <taxon>Acidobacteriota</taxon>
        <taxon>Terriglobia</taxon>
        <taxon>Terriglobales</taxon>
        <taxon>Acidobacteriaceae</taxon>
        <taxon>Candidatus Sulfuritelmatomonas</taxon>
    </lineage>
</organism>
<comment type="catalytic activity">
    <reaction evidence="1">
        <text>Hydrolysis of terminal non-reducing alpha-L-arabinofuranoside residues in alpha-L-arabinosides.</text>
        <dbReference type="EC" id="3.2.1.55"/>
    </reaction>
</comment>
<sequence length="724" mass="79539">MKVRILMFAAVAFCIGITIAATAQQARSGVPDRLMVTIDTRQSAAPVSKYEYGQFIEHIGSTMYSSLWAEMLDDRKFYFPITSKEPASESRQQAGPFGMRIRKWYPVGPDEVVVMDKEKPFVGEQSPRIELDAATPHGIRQSGLALVDGKKYTGRIYLRGTPGSKVQVSLIWGRGEGDRQTISIPALTNQYKKFPLAFTAKTVASDATLEITGTGSGDFHIGTLSLMTADNIDGFRPDTTALLRQIKMGFWRYGGNYTSGLVWYHIVGDIDRRPPDWDYAWNAMQTNDLGLDEFMTLCKLINVEPYISVNAGFGDSHSAAEEVEYMNGSVNTPLGAQRAKNGHPEPYHVKFWNIGNEPWGSWQLGHTDLKYYVLKHNEFAKAMRAVDPSIVLVASGMMLQNDNVPANLRAKYVGSLDGLDGSDYDWTGGFLKSCWGNFDIISEHWYAQGGHHWDIEKGKSLGPDAPSDDAYVKVNQTLLEAARYPADTVRLKAEEWMGYQKRFPEMVEKKIPLSIDEYAYFNFTPGSGGPFGGMTLKQALSYGMILNEMLRYTDFLTMAAQTTGVSLIDFNRTASTMNALGLLYKMYGDHFIGAIPVALSGNSPQPAPKYPAGSPDQPQTPSGSPTYPLDMVAALSADHRYLIISIVNATESEQKSDLGVTGAQLAGPSTLWQLTGSSVGAVNHVGQMPQVEVKKIPIGGVPGTITVAPISVNIYQFPIAQIAQ</sequence>
<dbReference type="AlphaFoldDB" id="A0A2N9L5D8"/>
<comment type="similarity">
    <text evidence="2">Belongs to the glycosyl hydrolase 51 family.</text>
</comment>
<dbReference type="InterPro" id="IPR055235">
    <property type="entry name" value="ASD1_cat"/>
</dbReference>
<dbReference type="InterPro" id="IPR013780">
    <property type="entry name" value="Glyco_hydro_b"/>
</dbReference>
<keyword evidence="9" id="KW-0732">Signal</keyword>
<feature type="chain" id="PRO_5014964601" description="non-reducing end alpha-L-arabinofuranosidase" evidence="9">
    <location>
        <begin position="24"/>
        <end position="724"/>
    </location>
</feature>
<evidence type="ECO:0000313" key="12">
    <source>
        <dbReference type="Proteomes" id="UP000239735"/>
    </source>
</evidence>
<reference evidence="12" key="1">
    <citation type="submission" date="2018-02" db="EMBL/GenBank/DDBJ databases">
        <authorList>
            <person name="Hausmann B."/>
        </authorList>
    </citation>
    <scope>NUCLEOTIDE SEQUENCE [LARGE SCALE GENOMIC DNA]</scope>
    <source>
        <strain evidence="12">Peat soil MAG SbA5</strain>
    </source>
</reference>
<dbReference type="SUPFAM" id="SSF51445">
    <property type="entry name" value="(Trans)glycosidases"/>
    <property type="match status" value="1"/>
</dbReference>